<keyword evidence="1" id="KW-0472">Membrane</keyword>
<keyword evidence="1" id="KW-0812">Transmembrane</keyword>
<evidence type="ECO:0000313" key="3">
    <source>
        <dbReference type="EMBL" id="QGY03454.1"/>
    </source>
</evidence>
<keyword evidence="1" id="KW-1133">Transmembrane helix</keyword>
<gene>
    <name evidence="3" type="ORF">MMSR116_17290</name>
</gene>
<evidence type="ECO:0000313" key="4">
    <source>
        <dbReference type="Proteomes" id="UP000012488"/>
    </source>
</evidence>
<dbReference type="InterPro" id="IPR000326">
    <property type="entry name" value="PAP2/HPO"/>
</dbReference>
<feature type="domain" description="Phosphatidic acid phosphatase type 2/haloperoxidase" evidence="2">
    <location>
        <begin position="67"/>
        <end position="180"/>
    </location>
</feature>
<evidence type="ECO:0000259" key="2">
    <source>
        <dbReference type="SMART" id="SM00014"/>
    </source>
</evidence>
<organism evidence="3 4">
    <name type="scientific">Methylobacterium mesophilicum SR1.6/6</name>
    <dbReference type="NCBI Taxonomy" id="908290"/>
    <lineage>
        <taxon>Bacteria</taxon>
        <taxon>Pseudomonadati</taxon>
        <taxon>Pseudomonadota</taxon>
        <taxon>Alphaproteobacteria</taxon>
        <taxon>Hyphomicrobiales</taxon>
        <taxon>Methylobacteriaceae</taxon>
        <taxon>Methylobacterium</taxon>
    </lineage>
</organism>
<dbReference type="EMBL" id="CP043538">
    <property type="protein sequence ID" value="QGY03454.1"/>
    <property type="molecule type" value="Genomic_DNA"/>
</dbReference>
<dbReference type="RefSeq" id="WP_010686617.1">
    <property type="nucleotide sequence ID" value="NZ_CP043538.1"/>
</dbReference>
<dbReference type="SUPFAM" id="SSF48317">
    <property type="entry name" value="Acid phosphatase/Vanadium-dependent haloperoxidase"/>
    <property type="match status" value="1"/>
</dbReference>
<feature type="transmembrane region" description="Helical" evidence="1">
    <location>
        <begin position="122"/>
        <end position="145"/>
    </location>
</feature>
<accession>A0A6B9FR25</accession>
<feature type="transmembrane region" description="Helical" evidence="1">
    <location>
        <begin position="165"/>
        <end position="183"/>
    </location>
</feature>
<proteinExistence type="predicted"/>
<feature type="transmembrane region" description="Helical" evidence="1">
    <location>
        <begin position="32"/>
        <end position="52"/>
    </location>
</feature>
<dbReference type="Pfam" id="PF01569">
    <property type="entry name" value="PAP2"/>
    <property type="match status" value="1"/>
</dbReference>
<dbReference type="Proteomes" id="UP000012488">
    <property type="component" value="Chromosome"/>
</dbReference>
<name>A0A6B9FR25_9HYPH</name>
<sequence>MHVFSSLDDYMLHLTGAIAGRHAFFDKFVVKFLDLESIRLLPLIIVLIYLWYRGDEKVSARTTAFEAAGGMFLAVVVSRLVQNLSPLRLRPLHGGDPAFVAPIGTNMGTLEHWSSFPSDHAALSFALSTALWLLAWPLGALAYAWSVLVVCLPRIYAGYHYASDVLGGALIGVVVAVCVRRLLPSKAAAARASNVAAHYPGLFNAGLFILAYFFATMFHDVRAAAHGLFQ</sequence>
<dbReference type="PANTHER" id="PTHR14969:SF13">
    <property type="entry name" value="AT30094P"/>
    <property type="match status" value="1"/>
</dbReference>
<dbReference type="Gene3D" id="1.20.144.10">
    <property type="entry name" value="Phosphatidic acid phosphatase type 2/haloperoxidase"/>
    <property type="match status" value="1"/>
</dbReference>
<dbReference type="AlphaFoldDB" id="A0A6B9FR25"/>
<reference evidence="3 4" key="2">
    <citation type="journal article" date="2013" name="Genome Announc.">
        <title>Draft Genome Sequence of Methylobacterium mesophilicum Strain SR1.6/6, Isolated from Citrus sinensis.</title>
        <authorList>
            <person name="Marinho Almeida D."/>
            <person name="Dini-Andreote F."/>
            <person name="Camargo Neves A.A."/>
            <person name="Juca Ramos R.T."/>
            <person name="Andreote F.D."/>
            <person name="Carneiro A.R."/>
            <person name="Oliveira de Souza Lima A."/>
            <person name="Caracciolo Gomes de Sa P.H."/>
            <person name="Ribeiro Barbosa M.S."/>
            <person name="Araujo W.L."/>
            <person name="Silva A."/>
        </authorList>
    </citation>
    <scope>NUCLEOTIDE SEQUENCE [LARGE SCALE GENOMIC DNA]</scope>
    <source>
        <strain evidence="3 4">SR1.6/6</strain>
    </source>
</reference>
<dbReference type="SMART" id="SM00014">
    <property type="entry name" value="acidPPc"/>
    <property type="match status" value="1"/>
</dbReference>
<protein>
    <submittedName>
        <fullName evidence="3">Phosphatase PAP2 family protein</fullName>
    </submittedName>
</protein>
<evidence type="ECO:0000256" key="1">
    <source>
        <dbReference type="SAM" id="Phobius"/>
    </source>
</evidence>
<dbReference type="InterPro" id="IPR036938">
    <property type="entry name" value="PAP2/HPO_sf"/>
</dbReference>
<dbReference type="KEGG" id="mmes:MMSR116_17290"/>
<reference evidence="3 4" key="1">
    <citation type="journal article" date="2012" name="Genet. Mol. Biol.">
        <title>Analysis of 16S rRNA and mxaF genes revealing insights into Methylobacterium niche-specific plant association.</title>
        <authorList>
            <person name="Dourado M.N."/>
            <person name="Andreote F.D."/>
            <person name="Dini-Andreote F."/>
            <person name="Conti R."/>
            <person name="Araujo J.M."/>
            <person name="Araujo W.L."/>
        </authorList>
    </citation>
    <scope>NUCLEOTIDE SEQUENCE [LARGE SCALE GENOMIC DNA]</scope>
    <source>
        <strain evidence="3 4">SR1.6/6</strain>
    </source>
</reference>
<dbReference type="PANTHER" id="PTHR14969">
    <property type="entry name" value="SPHINGOSINE-1-PHOSPHATE PHOSPHOHYDROLASE"/>
    <property type="match status" value="1"/>
</dbReference>
<dbReference type="OrthoDB" id="9780507at2"/>
<feature type="transmembrane region" description="Helical" evidence="1">
    <location>
        <begin position="195"/>
        <end position="215"/>
    </location>
</feature>